<dbReference type="Pfam" id="PF01412">
    <property type="entry name" value="ArfGap"/>
    <property type="match status" value="1"/>
</dbReference>
<feature type="compositionally biased region" description="Basic and acidic residues" evidence="6">
    <location>
        <begin position="394"/>
        <end position="411"/>
    </location>
</feature>
<dbReference type="Proteomes" id="UP001367676">
    <property type="component" value="Unassembled WGS sequence"/>
</dbReference>
<dbReference type="InterPro" id="IPR037278">
    <property type="entry name" value="ARFGAP/RecO"/>
</dbReference>
<evidence type="ECO:0000256" key="2">
    <source>
        <dbReference type="ARBA" id="ARBA00022723"/>
    </source>
</evidence>
<evidence type="ECO:0000256" key="3">
    <source>
        <dbReference type="ARBA" id="ARBA00022771"/>
    </source>
</evidence>
<proteinExistence type="predicted"/>
<evidence type="ECO:0000313" key="8">
    <source>
        <dbReference type="EMBL" id="KAK7604580.1"/>
    </source>
</evidence>
<comment type="caution">
    <text evidence="8">The sequence shown here is derived from an EMBL/GenBank/DDBJ whole genome shotgun (WGS) entry which is preliminary data.</text>
</comment>
<feature type="region of interest" description="Disordered" evidence="6">
    <location>
        <begin position="150"/>
        <end position="171"/>
    </location>
</feature>
<evidence type="ECO:0000259" key="7">
    <source>
        <dbReference type="PROSITE" id="PS50115"/>
    </source>
</evidence>
<dbReference type="GO" id="GO:0048205">
    <property type="term" value="P:COPI coating of Golgi vesicle"/>
    <property type="evidence" value="ECO:0007669"/>
    <property type="project" value="TreeGrafter"/>
</dbReference>
<feature type="region of interest" description="Disordered" evidence="6">
    <location>
        <begin position="390"/>
        <end position="435"/>
    </location>
</feature>
<dbReference type="GO" id="GO:0000139">
    <property type="term" value="C:Golgi membrane"/>
    <property type="evidence" value="ECO:0007669"/>
    <property type="project" value="GOC"/>
</dbReference>
<evidence type="ECO:0000313" key="9">
    <source>
        <dbReference type="Proteomes" id="UP001367676"/>
    </source>
</evidence>
<protein>
    <recommendedName>
        <fullName evidence="7">Arf-GAP domain-containing protein</fullName>
    </recommendedName>
</protein>
<name>A0AAN9YBB9_9HEMI</name>
<dbReference type="GO" id="GO:0005096">
    <property type="term" value="F:GTPase activator activity"/>
    <property type="evidence" value="ECO:0007669"/>
    <property type="project" value="UniProtKB-KW"/>
</dbReference>
<dbReference type="InterPro" id="IPR038508">
    <property type="entry name" value="ArfGAP_dom_sf"/>
</dbReference>
<reference evidence="8 9" key="1">
    <citation type="submission" date="2024-03" db="EMBL/GenBank/DDBJ databases">
        <title>Adaptation during the transition from Ophiocordyceps entomopathogen to insect associate is accompanied by gene loss and intensified selection.</title>
        <authorList>
            <person name="Ward C.M."/>
            <person name="Onetto C.A."/>
            <person name="Borneman A.R."/>
        </authorList>
    </citation>
    <scope>NUCLEOTIDE SEQUENCE [LARGE SCALE GENOMIC DNA]</scope>
    <source>
        <strain evidence="8">AWRI1</strain>
        <tissue evidence="8">Single Adult Female</tissue>
    </source>
</reference>
<keyword evidence="4" id="KW-0862">Zinc</keyword>
<keyword evidence="2" id="KW-0479">Metal-binding</keyword>
<dbReference type="PROSITE" id="PS50115">
    <property type="entry name" value="ARFGAP"/>
    <property type="match status" value="1"/>
</dbReference>
<dbReference type="AlphaFoldDB" id="A0AAN9YBB9"/>
<dbReference type="Gene3D" id="1.10.220.150">
    <property type="entry name" value="Arf GTPase activating protein"/>
    <property type="match status" value="1"/>
</dbReference>
<feature type="region of interest" description="Disordered" evidence="6">
    <location>
        <begin position="198"/>
        <end position="229"/>
    </location>
</feature>
<evidence type="ECO:0000256" key="5">
    <source>
        <dbReference type="PROSITE-ProRule" id="PRU00288"/>
    </source>
</evidence>
<dbReference type="FunFam" id="1.10.220.150:FF:000004">
    <property type="entry name" value="Putative ADP-ribosylation factor GTPase-activating protein 2"/>
    <property type="match status" value="1"/>
</dbReference>
<dbReference type="EMBL" id="JBBCAQ010000003">
    <property type="protein sequence ID" value="KAK7604580.1"/>
    <property type="molecule type" value="Genomic_DNA"/>
</dbReference>
<dbReference type="PANTHER" id="PTHR45686:SF4">
    <property type="entry name" value="ADP-RIBOSYLATION FACTOR GTPASE ACTIVATING PROTEIN 3, ISOFORM H"/>
    <property type="match status" value="1"/>
</dbReference>
<evidence type="ECO:0000256" key="6">
    <source>
        <dbReference type="SAM" id="MobiDB-lite"/>
    </source>
</evidence>
<keyword evidence="1" id="KW-0343">GTPase activation</keyword>
<evidence type="ECO:0000256" key="1">
    <source>
        <dbReference type="ARBA" id="ARBA00022468"/>
    </source>
</evidence>
<organism evidence="8 9">
    <name type="scientific">Parthenolecanium corni</name>
    <dbReference type="NCBI Taxonomy" id="536013"/>
    <lineage>
        <taxon>Eukaryota</taxon>
        <taxon>Metazoa</taxon>
        <taxon>Ecdysozoa</taxon>
        <taxon>Arthropoda</taxon>
        <taxon>Hexapoda</taxon>
        <taxon>Insecta</taxon>
        <taxon>Pterygota</taxon>
        <taxon>Neoptera</taxon>
        <taxon>Paraneoptera</taxon>
        <taxon>Hemiptera</taxon>
        <taxon>Sternorrhyncha</taxon>
        <taxon>Coccoidea</taxon>
        <taxon>Coccidae</taxon>
        <taxon>Parthenolecanium</taxon>
    </lineage>
</organism>
<dbReference type="SMART" id="SM00105">
    <property type="entry name" value="ArfGap"/>
    <property type="match status" value="1"/>
</dbReference>
<dbReference type="PRINTS" id="PR00405">
    <property type="entry name" value="REVINTRACTNG"/>
</dbReference>
<gene>
    <name evidence="8" type="ORF">V9T40_005766</name>
</gene>
<dbReference type="CDD" id="cd08959">
    <property type="entry name" value="ArfGap_ArfGap1_like"/>
    <property type="match status" value="1"/>
</dbReference>
<dbReference type="InterPro" id="IPR001164">
    <property type="entry name" value="ArfGAP_dom"/>
</dbReference>
<feature type="compositionally biased region" description="Basic and acidic residues" evidence="6">
    <location>
        <begin position="150"/>
        <end position="166"/>
    </location>
</feature>
<feature type="domain" description="Arf-GAP" evidence="7">
    <location>
        <begin position="12"/>
        <end position="119"/>
    </location>
</feature>
<keyword evidence="9" id="KW-1185">Reference proteome</keyword>
<keyword evidence="3 5" id="KW-0863">Zinc-finger</keyword>
<dbReference type="PANTHER" id="PTHR45686">
    <property type="entry name" value="ADP-RIBOSYLATION FACTOR GTPASE ACTIVATING PROTEIN 3, ISOFORM H-RELATED"/>
    <property type="match status" value="1"/>
</dbReference>
<dbReference type="SUPFAM" id="SSF57863">
    <property type="entry name" value="ArfGap/RecO-like zinc finger"/>
    <property type="match status" value="1"/>
</dbReference>
<accession>A0AAN9YBB9</accession>
<dbReference type="GO" id="GO:0008270">
    <property type="term" value="F:zinc ion binding"/>
    <property type="evidence" value="ECO:0007669"/>
    <property type="project" value="UniProtKB-KW"/>
</dbReference>
<evidence type="ECO:0000256" key="4">
    <source>
        <dbReference type="ARBA" id="ARBA00022833"/>
    </source>
</evidence>
<sequence length="530" mass="58808">MAVEGPNKTDIQLVFKRLRAIPTNKSCFDCQAKNPTWASVTYGVFICIDCSAVHRGLGVHLSFVRSTQLDTNWTWLQLRQMQLGGNANANSFFRQHNCTTTDAQQKYNSRAAQLYKDKLSDMANKALRTYGTQLMIDNLTQDTQVEEQVKEEPDFFEEHSNSDNKTDQSPILPPKKIIAKEESITSPTAMPNVDNAFSSNDTNQEKSHIIGVRNTSAKRTGLGGKKGGLGAQRVKANFAEIERDAVLADQIKFSAKEEQAKTDESPEDQVNSVRLAYQDLSLQQKKEEDKLKQIDPKKAEQIERLGMGFNTKSGVSHSAFGDMQTLDADIPKKKETFNLDSTDDGDFFDCYSGIPSFGSDLKELGLLLDVSPIKKKINWKNDLYDLEPLSSNKVSKDNSTKVVWEEPKSYETPKSSTSNQKTAKHTTSYETSGDAQKKFGSAKSISSAQYFGNSNDSNDDRMNLCQFEGSTSISSADLFGRPQVEYSGMQTPDFDDVKESVKLGVTKVAGKISSLANGVMSSIQERYGGY</sequence>
<feature type="compositionally biased region" description="Polar residues" evidence="6">
    <location>
        <begin position="412"/>
        <end position="434"/>
    </location>
</feature>